<sequence>MFPEHLAVKLEGLIAAELPGPLKCFVGAYLAMFHGVLRWSDFQRSVNLRFGPDGVTAQDAAKFTLHSLRRTYPTLMKQLKLSSEDVEDAGHWARGSEMVRKYDAELTVGELRAKAGSGRGCTGVAFGSAWDFTSGVRRVDLENGAVWKCSL</sequence>
<keyword evidence="2" id="KW-1185">Reference proteome</keyword>
<accession>A0ABN9V385</accession>
<gene>
    <name evidence="1" type="ORF">PCOR1329_LOCUS54246</name>
</gene>
<reference evidence="1" key="1">
    <citation type="submission" date="2023-10" db="EMBL/GenBank/DDBJ databases">
        <authorList>
            <person name="Chen Y."/>
            <person name="Shah S."/>
            <person name="Dougan E. K."/>
            <person name="Thang M."/>
            <person name="Chan C."/>
        </authorList>
    </citation>
    <scope>NUCLEOTIDE SEQUENCE [LARGE SCALE GENOMIC DNA]</scope>
</reference>
<protein>
    <submittedName>
        <fullName evidence="1">Uncharacterized protein</fullName>
    </submittedName>
</protein>
<comment type="caution">
    <text evidence="1">The sequence shown here is derived from an EMBL/GenBank/DDBJ whole genome shotgun (WGS) entry which is preliminary data.</text>
</comment>
<proteinExistence type="predicted"/>
<name>A0ABN9V385_9DINO</name>
<feature type="non-terminal residue" evidence="1">
    <location>
        <position position="151"/>
    </location>
</feature>
<evidence type="ECO:0000313" key="2">
    <source>
        <dbReference type="Proteomes" id="UP001189429"/>
    </source>
</evidence>
<organism evidence="1 2">
    <name type="scientific">Prorocentrum cordatum</name>
    <dbReference type="NCBI Taxonomy" id="2364126"/>
    <lineage>
        <taxon>Eukaryota</taxon>
        <taxon>Sar</taxon>
        <taxon>Alveolata</taxon>
        <taxon>Dinophyceae</taxon>
        <taxon>Prorocentrales</taxon>
        <taxon>Prorocentraceae</taxon>
        <taxon>Prorocentrum</taxon>
    </lineage>
</organism>
<dbReference type="Proteomes" id="UP001189429">
    <property type="component" value="Unassembled WGS sequence"/>
</dbReference>
<evidence type="ECO:0000313" key="1">
    <source>
        <dbReference type="EMBL" id="CAK0867262.1"/>
    </source>
</evidence>
<dbReference type="EMBL" id="CAUYUJ010016625">
    <property type="protein sequence ID" value="CAK0867262.1"/>
    <property type="molecule type" value="Genomic_DNA"/>
</dbReference>